<evidence type="ECO:0000313" key="11">
    <source>
        <dbReference type="Proteomes" id="UP001177120"/>
    </source>
</evidence>
<evidence type="ECO:0000313" key="10">
    <source>
        <dbReference type="EMBL" id="MBN2909504.1"/>
    </source>
</evidence>
<evidence type="ECO:0000256" key="6">
    <source>
        <dbReference type="ARBA" id="ARBA00023139"/>
    </source>
</evidence>
<dbReference type="Gene3D" id="3.30.300.210">
    <property type="entry name" value="Nutrient germinant receptor protein C, domain 3"/>
    <property type="match status" value="1"/>
</dbReference>
<evidence type="ECO:0000259" key="9">
    <source>
        <dbReference type="Pfam" id="PF25198"/>
    </source>
</evidence>
<keyword evidence="6" id="KW-0564">Palmitate</keyword>
<dbReference type="InterPro" id="IPR046953">
    <property type="entry name" value="Spore_GerAC-like_C"/>
</dbReference>
<dbReference type="PANTHER" id="PTHR35789">
    <property type="entry name" value="SPORE GERMINATION PROTEIN B3"/>
    <property type="match status" value="1"/>
</dbReference>
<dbReference type="NCBIfam" id="TIGR02887">
    <property type="entry name" value="spore_ger_x_C"/>
    <property type="match status" value="1"/>
</dbReference>
<organism evidence="10 11">
    <name type="scientific">Polycladomyces zharkentensis</name>
    <dbReference type="NCBI Taxonomy" id="2807616"/>
    <lineage>
        <taxon>Bacteria</taxon>
        <taxon>Bacillati</taxon>
        <taxon>Bacillota</taxon>
        <taxon>Bacilli</taxon>
        <taxon>Bacillales</taxon>
        <taxon>Thermoactinomycetaceae</taxon>
        <taxon>Polycladomyces</taxon>
    </lineage>
</organism>
<feature type="domain" description="Spore germination protein N-terminal" evidence="9">
    <location>
        <begin position="31"/>
        <end position="200"/>
    </location>
</feature>
<sequence length="389" mass="43936">MMRAGHLKGAGKKALCLLLIVSLPILPGCWDRKELNEIALIRAVGIDRTEDGQIEVTILQAIPVRAGTESGGGGGGQQQIILSARGITIPEAKAKLQEKMGRRIFTGHQEVVVLGKRLAKTGIREALDFFARFPGFRKDAFLFVSKGTPKEIFETVVPGESTATENLYKMVRLERAVDMTIMRVLQEMSGDAEATVIPMVMKVNDTTLALNGAAVFRGDKMVDHLDRKAEEGLLWIRNEFTSRIINTRLPGERGYVSLEVTKSEAELIPKIEEKKRRILLKVTAEDDVQFNGTRLSLYNPSNVDRVARAMERIVRDRLRWTVEKMQKKARADVLGFAGAFHREYPEEWDKMKDRWNEQVFPRLEVDIQVRVHIRRPGITDRPAGLPEER</sequence>
<comment type="subcellular location">
    <subcellularLocation>
        <location evidence="1">Membrane</location>
        <topology evidence="1">Lipid-anchor</topology>
    </subcellularLocation>
</comment>
<dbReference type="Pfam" id="PF05504">
    <property type="entry name" value="Spore_GerAC"/>
    <property type="match status" value="1"/>
</dbReference>
<evidence type="ECO:0000256" key="5">
    <source>
        <dbReference type="ARBA" id="ARBA00023136"/>
    </source>
</evidence>
<dbReference type="EMBL" id="JAFHAP010000008">
    <property type="protein sequence ID" value="MBN2909504.1"/>
    <property type="molecule type" value="Genomic_DNA"/>
</dbReference>
<comment type="similarity">
    <text evidence="2">Belongs to the GerABKC lipoprotein family.</text>
</comment>
<keyword evidence="4" id="KW-0732">Signal</keyword>
<accession>A0ABS2WJ04</accession>
<feature type="domain" description="Spore germination GerAC-like C-terminal" evidence="8">
    <location>
        <begin position="211"/>
        <end position="377"/>
    </location>
</feature>
<proteinExistence type="inferred from homology"/>
<dbReference type="InterPro" id="IPR008844">
    <property type="entry name" value="Spore_GerAC-like"/>
</dbReference>
<dbReference type="InterPro" id="IPR038501">
    <property type="entry name" value="Spore_GerAC_C_sf"/>
</dbReference>
<keyword evidence="5" id="KW-0472">Membrane</keyword>
<reference evidence="10" key="1">
    <citation type="journal article" date="2024" name="Int. J. Syst. Evol. Microbiol.">
        <title>Polycladomyces zharkentensis sp. nov., a novel thermophilic cellulose- and starch-degrading member of the Bacillota from a geothermal aquifer in Kazakhstan.</title>
        <authorList>
            <person name="Mashzhan A."/>
            <person name="Kistaubayeva A."/>
            <person name="Javier-Lopez R."/>
            <person name="Bissenova U."/>
            <person name="Bissenbay A."/>
            <person name="Birkeland N.K."/>
        </authorList>
    </citation>
    <scope>NUCLEOTIDE SEQUENCE</scope>
    <source>
        <strain evidence="10">ZKZ2T</strain>
    </source>
</reference>
<keyword evidence="11" id="KW-1185">Reference proteome</keyword>
<dbReference type="RefSeq" id="WP_205494664.1">
    <property type="nucleotide sequence ID" value="NZ_JAFHAP010000008.1"/>
</dbReference>
<dbReference type="Proteomes" id="UP001177120">
    <property type="component" value="Unassembled WGS sequence"/>
</dbReference>
<evidence type="ECO:0000259" key="8">
    <source>
        <dbReference type="Pfam" id="PF05504"/>
    </source>
</evidence>
<dbReference type="PANTHER" id="PTHR35789:SF1">
    <property type="entry name" value="SPORE GERMINATION PROTEIN B3"/>
    <property type="match status" value="1"/>
</dbReference>
<evidence type="ECO:0000256" key="2">
    <source>
        <dbReference type="ARBA" id="ARBA00007886"/>
    </source>
</evidence>
<gene>
    <name evidence="10" type="ORF">JQC72_08190</name>
</gene>
<comment type="caution">
    <text evidence="10">The sequence shown here is derived from an EMBL/GenBank/DDBJ whole genome shotgun (WGS) entry which is preliminary data.</text>
</comment>
<evidence type="ECO:0000256" key="3">
    <source>
        <dbReference type="ARBA" id="ARBA00022544"/>
    </source>
</evidence>
<keyword evidence="7" id="KW-0449">Lipoprotein</keyword>
<keyword evidence="3" id="KW-0309">Germination</keyword>
<dbReference type="InterPro" id="IPR057336">
    <property type="entry name" value="GerAC_N"/>
</dbReference>
<protein>
    <submittedName>
        <fullName evidence="10">Ger(X)C family spore germination protein</fullName>
    </submittedName>
</protein>
<dbReference type="Pfam" id="PF25198">
    <property type="entry name" value="Spore_GerAC_N"/>
    <property type="match status" value="1"/>
</dbReference>
<evidence type="ECO:0000256" key="7">
    <source>
        <dbReference type="ARBA" id="ARBA00023288"/>
    </source>
</evidence>
<evidence type="ECO:0000256" key="4">
    <source>
        <dbReference type="ARBA" id="ARBA00022729"/>
    </source>
</evidence>
<name>A0ABS2WJ04_9BACL</name>
<evidence type="ECO:0000256" key="1">
    <source>
        <dbReference type="ARBA" id="ARBA00004635"/>
    </source>
</evidence>